<feature type="signal peptide" evidence="1">
    <location>
        <begin position="1"/>
        <end position="20"/>
    </location>
</feature>
<feature type="chain" id="PRO_5023848587" description="Tyrosine-protein kinase ephrin type A/B receptor-like domain-containing protein" evidence="1">
    <location>
        <begin position="21"/>
        <end position="131"/>
    </location>
</feature>
<dbReference type="PANTHER" id="PTHR21274:SF0">
    <property type="entry name" value="MECKELIN"/>
    <property type="match status" value="1"/>
</dbReference>
<evidence type="ECO:0000313" key="2">
    <source>
        <dbReference type="EMBL" id="KAA3671938.1"/>
    </source>
</evidence>
<dbReference type="AlphaFoldDB" id="A0A5J4N9E1"/>
<evidence type="ECO:0008006" key="4">
    <source>
        <dbReference type="Google" id="ProtNLM"/>
    </source>
</evidence>
<dbReference type="GO" id="GO:0060271">
    <property type="term" value="P:cilium assembly"/>
    <property type="evidence" value="ECO:0007669"/>
    <property type="project" value="InterPro"/>
</dbReference>
<dbReference type="InterPro" id="IPR009030">
    <property type="entry name" value="Growth_fac_rcpt_cys_sf"/>
</dbReference>
<reference evidence="2 3" key="1">
    <citation type="journal article" date="2019" name="Gigascience">
        <title>Whole-genome sequence of the oriental lung fluke Paragonimus westermani.</title>
        <authorList>
            <person name="Oey H."/>
            <person name="Zakrzewski M."/>
            <person name="Narain K."/>
            <person name="Devi K.R."/>
            <person name="Agatsuma T."/>
            <person name="Nawaratna S."/>
            <person name="Gobert G.N."/>
            <person name="Jones M.K."/>
            <person name="Ragan M.A."/>
            <person name="McManus D.P."/>
            <person name="Krause L."/>
        </authorList>
    </citation>
    <scope>NUCLEOTIDE SEQUENCE [LARGE SCALE GENOMIC DNA]</scope>
    <source>
        <strain evidence="2 3">IND2009</strain>
    </source>
</reference>
<dbReference type="EMBL" id="QNGE01005605">
    <property type="protein sequence ID" value="KAA3671938.1"/>
    <property type="molecule type" value="Genomic_DNA"/>
</dbReference>
<comment type="caution">
    <text evidence="2">The sequence shown here is derived from an EMBL/GenBank/DDBJ whole genome shotgun (WGS) entry which is preliminary data.</text>
</comment>
<accession>A0A5J4N9E1</accession>
<dbReference type="PANTHER" id="PTHR21274">
    <property type="entry name" value="MECKELIN"/>
    <property type="match status" value="1"/>
</dbReference>
<sequence length="131" mass="13814">MILALSTLVQVLLLLESITGQAISFVSPANCSIGTTTAPAEYFNTATLLCESCSQSTRFQKQSDDGLSCSCQPGYRKIKDVGGNTLTCEACNANETVTEDGLQCIPCAVNSFDDSTETCKPCPSDSYSGLC</sequence>
<dbReference type="GO" id="GO:0036038">
    <property type="term" value="C:MKS complex"/>
    <property type="evidence" value="ECO:0007669"/>
    <property type="project" value="InterPro"/>
</dbReference>
<protein>
    <recommendedName>
        <fullName evidence="4">Tyrosine-protein kinase ephrin type A/B receptor-like domain-containing protein</fullName>
    </recommendedName>
</protein>
<dbReference type="Proteomes" id="UP000324629">
    <property type="component" value="Unassembled WGS sequence"/>
</dbReference>
<name>A0A5J4N9E1_9TREM</name>
<gene>
    <name evidence="2" type="ORF">DEA37_0015083</name>
</gene>
<proteinExistence type="predicted"/>
<evidence type="ECO:0000313" key="3">
    <source>
        <dbReference type="Proteomes" id="UP000324629"/>
    </source>
</evidence>
<evidence type="ECO:0000256" key="1">
    <source>
        <dbReference type="SAM" id="SignalP"/>
    </source>
</evidence>
<organism evidence="2 3">
    <name type="scientific">Paragonimus westermani</name>
    <dbReference type="NCBI Taxonomy" id="34504"/>
    <lineage>
        <taxon>Eukaryota</taxon>
        <taxon>Metazoa</taxon>
        <taxon>Spiralia</taxon>
        <taxon>Lophotrochozoa</taxon>
        <taxon>Platyhelminthes</taxon>
        <taxon>Trematoda</taxon>
        <taxon>Digenea</taxon>
        <taxon>Plagiorchiida</taxon>
        <taxon>Troglotremata</taxon>
        <taxon>Troglotrematidae</taxon>
        <taxon>Paragonimus</taxon>
    </lineage>
</organism>
<dbReference type="SUPFAM" id="SSF57184">
    <property type="entry name" value="Growth factor receptor domain"/>
    <property type="match status" value="1"/>
</dbReference>
<keyword evidence="3" id="KW-1185">Reference proteome</keyword>
<keyword evidence="1" id="KW-0732">Signal</keyword>
<dbReference type="InterPro" id="IPR019170">
    <property type="entry name" value="Meckelin"/>
</dbReference>